<dbReference type="KEGG" id="pbu:L21SP3_01017"/>
<reference evidence="3" key="1">
    <citation type="submission" date="2017-02" db="EMBL/GenBank/DDBJ databases">
        <title>Comparative genomics and description of representatives of a novel lineage of planctomycetes thriving in anoxic sediments.</title>
        <authorList>
            <person name="Spring S."/>
            <person name="Bunk B."/>
            <person name="Sproer C."/>
            <person name="Klenk H.-P."/>
        </authorList>
    </citation>
    <scope>NUCLEOTIDE SEQUENCE [LARGE SCALE GENOMIC DNA]</scope>
    <source>
        <strain evidence="3">L21-RPul-D3</strain>
    </source>
</reference>
<evidence type="ECO:0000313" key="3">
    <source>
        <dbReference type="Proteomes" id="UP000188273"/>
    </source>
</evidence>
<evidence type="ECO:0000313" key="2">
    <source>
        <dbReference type="EMBL" id="AQQ09216.1"/>
    </source>
</evidence>
<feature type="transmembrane region" description="Helical" evidence="1">
    <location>
        <begin position="67"/>
        <end position="92"/>
    </location>
</feature>
<feature type="transmembrane region" description="Helical" evidence="1">
    <location>
        <begin position="104"/>
        <end position="125"/>
    </location>
</feature>
<gene>
    <name evidence="2" type="ORF">L21SP3_01017</name>
</gene>
<keyword evidence="1" id="KW-1133">Transmembrane helix</keyword>
<name>A0A1Q2HPP4_9BACT</name>
<sequence length="168" mass="19062">MFAAAMASAILTYVVVSLLTCKQNFNLEKMLHRGKYKIEGEEDTREKPKRGLSIFGVTEEFSKSDKFIYFITIFWSLGWMAVFLIGTAYALISGDTTTMGWAKFWQLQFWILIAVSVVVSIWLLIGGIKNMIEMFVDLKTLKRNELDDGRVVGSHNLSDEKTSPDGDE</sequence>
<dbReference type="RefSeq" id="WP_077539748.1">
    <property type="nucleotide sequence ID" value="NZ_CP019633.1"/>
</dbReference>
<dbReference type="EMBL" id="CP019633">
    <property type="protein sequence ID" value="AQQ09216.1"/>
    <property type="molecule type" value="Genomic_DNA"/>
</dbReference>
<feature type="transmembrane region" description="Helical" evidence="1">
    <location>
        <begin position="6"/>
        <end position="25"/>
    </location>
</feature>
<dbReference type="STRING" id="1940790.L21SP3_01017"/>
<dbReference type="OrthoDB" id="9815743at2"/>
<keyword evidence="1" id="KW-0472">Membrane</keyword>
<proteinExistence type="predicted"/>
<dbReference type="Proteomes" id="UP000188273">
    <property type="component" value="Chromosome"/>
</dbReference>
<keyword evidence="3" id="KW-1185">Reference proteome</keyword>
<organism evidence="2 3">
    <name type="scientific">Sedimentisphaera cyanobacteriorum</name>
    <dbReference type="NCBI Taxonomy" id="1940790"/>
    <lineage>
        <taxon>Bacteria</taxon>
        <taxon>Pseudomonadati</taxon>
        <taxon>Planctomycetota</taxon>
        <taxon>Phycisphaerae</taxon>
        <taxon>Sedimentisphaerales</taxon>
        <taxon>Sedimentisphaeraceae</taxon>
        <taxon>Sedimentisphaera</taxon>
    </lineage>
</organism>
<keyword evidence="1" id="KW-0812">Transmembrane</keyword>
<dbReference type="AlphaFoldDB" id="A0A1Q2HPP4"/>
<protein>
    <submittedName>
        <fullName evidence="2">Uncharacterized protein</fullName>
    </submittedName>
</protein>
<evidence type="ECO:0000256" key="1">
    <source>
        <dbReference type="SAM" id="Phobius"/>
    </source>
</evidence>
<accession>A0A1Q2HPP4</accession>